<dbReference type="Proteomes" id="UP001303324">
    <property type="component" value="Chromosome"/>
</dbReference>
<evidence type="ECO:0000313" key="4">
    <source>
        <dbReference type="Proteomes" id="UP001303324"/>
    </source>
</evidence>
<feature type="compositionally biased region" description="Pro residues" evidence="1">
    <location>
        <begin position="338"/>
        <end position="349"/>
    </location>
</feature>
<feature type="compositionally biased region" description="Low complexity" evidence="1">
    <location>
        <begin position="350"/>
        <end position="363"/>
    </location>
</feature>
<dbReference type="InterPro" id="IPR002901">
    <property type="entry name" value="MGlyc_endo_b_GlcNAc-like_dom"/>
</dbReference>
<accession>A0ABY9VGF6</accession>
<gene>
    <name evidence="3" type="ORF">RH061_21365</name>
</gene>
<feature type="domain" description="SH3b" evidence="2">
    <location>
        <begin position="126"/>
        <end position="196"/>
    </location>
</feature>
<dbReference type="Pfam" id="PF08239">
    <property type="entry name" value="SH3_3"/>
    <property type="match status" value="4"/>
</dbReference>
<reference evidence="3 4" key="1">
    <citation type="submission" date="2023-09" db="EMBL/GenBank/DDBJ databases">
        <title>Microbial mechanism of fulvic acid promoting antimony reduction mineralization in rice fields.</title>
        <authorList>
            <person name="Chen G."/>
            <person name="Lan J."/>
        </authorList>
    </citation>
    <scope>NUCLEOTIDE SEQUENCE [LARGE SCALE GENOMIC DNA]</scope>
    <source>
        <strain evidence="3 4">PS1</strain>
    </source>
</reference>
<proteinExistence type="predicted"/>
<feature type="domain" description="SH3b" evidence="2">
    <location>
        <begin position="37"/>
        <end position="107"/>
    </location>
</feature>
<dbReference type="PANTHER" id="PTHR34408">
    <property type="entry name" value="FAMILY PROTEIN, PUTATIVE-RELATED"/>
    <property type="match status" value="1"/>
</dbReference>
<dbReference type="PROSITE" id="PS51781">
    <property type="entry name" value="SH3B"/>
    <property type="match status" value="3"/>
</dbReference>
<evidence type="ECO:0000259" key="2">
    <source>
        <dbReference type="PROSITE" id="PS51781"/>
    </source>
</evidence>
<name>A0ABY9VGF6_9BACI</name>
<dbReference type="PANTHER" id="PTHR34408:SF1">
    <property type="entry name" value="GLYCOSYL HYDROLASE FAMILY 19 DOMAIN-CONTAINING PROTEIN HI_1415"/>
    <property type="match status" value="1"/>
</dbReference>
<dbReference type="RefSeq" id="WP_311072775.1">
    <property type="nucleotide sequence ID" value="NZ_CP134494.1"/>
</dbReference>
<dbReference type="Pfam" id="PF01832">
    <property type="entry name" value="Glucosaminidase"/>
    <property type="match status" value="1"/>
</dbReference>
<keyword evidence="4" id="KW-1185">Reference proteome</keyword>
<organism evidence="3 4">
    <name type="scientific">Mesobacillus jeotgali</name>
    <dbReference type="NCBI Taxonomy" id="129985"/>
    <lineage>
        <taxon>Bacteria</taxon>
        <taxon>Bacillati</taxon>
        <taxon>Bacillota</taxon>
        <taxon>Bacilli</taxon>
        <taxon>Bacillales</taxon>
        <taxon>Bacillaceae</taxon>
        <taxon>Mesobacillus</taxon>
    </lineage>
</organism>
<feature type="domain" description="SH3b" evidence="2">
    <location>
        <begin position="727"/>
        <end position="799"/>
    </location>
</feature>
<evidence type="ECO:0000313" key="3">
    <source>
        <dbReference type="EMBL" id="WNF22673.1"/>
    </source>
</evidence>
<dbReference type="Gene3D" id="2.30.30.40">
    <property type="entry name" value="SH3 Domains"/>
    <property type="match status" value="5"/>
</dbReference>
<evidence type="ECO:0000256" key="1">
    <source>
        <dbReference type="SAM" id="MobiDB-lite"/>
    </source>
</evidence>
<dbReference type="SMART" id="SM00287">
    <property type="entry name" value="SH3b"/>
    <property type="match status" value="5"/>
</dbReference>
<dbReference type="SMART" id="SM00047">
    <property type="entry name" value="LYZ2"/>
    <property type="match status" value="1"/>
</dbReference>
<protein>
    <submittedName>
        <fullName evidence="3">SH3 domain-containing protein</fullName>
    </submittedName>
</protein>
<dbReference type="InterPro" id="IPR003646">
    <property type="entry name" value="SH3-like_bac-type"/>
</dbReference>
<dbReference type="Gene3D" id="1.10.530.10">
    <property type="match status" value="1"/>
</dbReference>
<feature type="region of interest" description="Disordered" evidence="1">
    <location>
        <begin position="338"/>
        <end position="383"/>
    </location>
</feature>
<dbReference type="InterPro" id="IPR052354">
    <property type="entry name" value="Cell_Wall_Dynamics_Protein"/>
</dbReference>
<dbReference type="EMBL" id="CP134494">
    <property type="protein sequence ID" value="WNF22673.1"/>
    <property type="molecule type" value="Genomic_DNA"/>
</dbReference>
<sequence>MNKFGKVLILSTSILIGGNSAPIEAINAEAAVVNRINKTTYQTISNLNMRAGAGTHFKVLLTIPKGQRVMATERSGNWFKVSYSYSDKGKKVTKTGWVTGSYLKVVTSGSNSGTLQAQAVGITKMAKTTYKTTSNLNIRTGDGLKYKVVKTVPKGGIVTSSERKGSWYKVVYSYSYKGKKVTVSGWAASSYLKEYYQYQTIKGTYLNTMRTTGLYPSPDTKKKPLFTSGSSNGFYTNQKVINSTGQTWYRVSYKGKAVYLPAGNIAVISASSFAKTDFLTNKETYLLSGMGNVYTKLLKIPKNIKLSSNVKVGNWYKVSYGGKTGFILAADLSKYTPPKPAPAPAPAPAELPEAAEPSQPASPVDSPETMEPGQSAPEQDPQTDLVETTISGKTYVTTSALNFRKSAGTDSEILAVVPNSTFVFPTHKVSNGWYKVSYNEKSGYLSGDFIKEVITGDPMHRDGYQFIDLRKPSKVTAVHIDQYISNNLKGRSSVLAGKGQAFINAGNKYGVNALYLAAHAIHESGFGTSNISLGKYNLFGFGAFDATPFIGAVRFESVEQNIDYIAQEMKATYLNLQNWKYKGAYLGFTTRSVAGNARIDSNSTGMNFYYASDVKWGQKIASHMQNILPYNKVDYDQAAVNSVMFSFPSRPAGMDAFPAGTLAIAKKDMKLTSQKGSTTLAVTLKKDTVFEIIEKHNDYWVKVKADNKDYWTNDIKFDRYREFISVKNLGRVNVSSLNVRPTASTALAPIGSFKLNEYVHLLPDASGNPVMNSTNTWYNVRLADGKTGWVSASYIIQELK</sequence>